<dbReference type="EMBL" id="WTPW01001536">
    <property type="protein sequence ID" value="KAF0429710.1"/>
    <property type="molecule type" value="Genomic_DNA"/>
</dbReference>
<accession>A0A8H4A4S8</accession>
<sequence length="132" mass="15102">METKDGRPIADILNTKIADAVKLILKKDKNDQTQFMKSVIRLGLSSIIDYLPSLKMECLPDNKGKCQELSEIAITMTVPVMNIMFNNVLDYLKLHWKRHCLMLCVLDNFLKEDLTNEDVQDSKILGIQFSAK</sequence>
<reference evidence="1 2" key="1">
    <citation type="journal article" date="2019" name="Environ. Microbiol.">
        <title>At the nexus of three kingdoms: the genome of the mycorrhizal fungus Gigaspora margarita provides insights into plant, endobacterial and fungal interactions.</title>
        <authorList>
            <person name="Venice F."/>
            <person name="Ghignone S."/>
            <person name="Salvioli di Fossalunga A."/>
            <person name="Amselem J."/>
            <person name="Novero M."/>
            <person name="Xianan X."/>
            <person name="Sedzielewska Toro K."/>
            <person name="Morin E."/>
            <person name="Lipzen A."/>
            <person name="Grigoriev I.V."/>
            <person name="Henrissat B."/>
            <person name="Martin F.M."/>
            <person name="Bonfante P."/>
        </authorList>
    </citation>
    <scope>NUCLEOTIDE SEQUENCE [LARGE SCALE GENOMIC DNA]</scope>
    <source>
        <strain evidence="1 2">BEG34</strain>
    </source>
</reference>
<gene>
    <name evidence="1" type="ORF">F8M41_005639</name>
</gene>
<dbReference type="Proteomes" id="UP000439903">
    <property type="component" value="Unassembled WGS sequence"/>
</dbReference>
<evidence type="ECO:0000313" key="1">
    <source>
        <dbReference type="EMBL" id="KAF0429710.1"/>
    </source>
</evidence>
<protein>
    <submittedName>
        <fullName evidence="1">Uncharacterized protein</fullName>
    </submittedName>
</protein>
<name>A0A8H4A4S8_GIGMA</name>
<dbReference type="OrthoDB" id="2432189at2759"/>
<comment type="caution">
    <text evidence="1">The sequence shown here is derived from an EMBL/GenBank/DDBJ whole genome shotgun (WGS) entry which is preliminary data.</text>
</comment>
<dbReference type="AlphaFoldDB" id="A0A8H4A4S8"/>
<evidence type="ECO:0000313" key="2">
    <source>
        <dbReference type="Proteomes" id="UP000439903"/>
    </source>
</evidence>
<proteinExistence type="predicted"/>
<organism evidence="1 2">
    <name type="scientific">Gigaspora margarita</name>
    <dbReference type="NCBI Taxonomy" id="4874"/>
    <lineage>
        <taxon>Eukaryota</taxon>
        <taxon>Fungi</taxon>
        <taxon>Fungi incertae sedis</taxon>
        <taxon>Mucoromycota</taxon>
        <taxon>Glomeromycotina</taxon>
        <taxon>Glomeromycetes</taxon>
        <taxon>Diversisporales</taxon>
        <taxon>Gigasporaceae</taxon>
        <taxon>Gigaspora</taxon>
    </lineage>
</organism>
<keyword evidence="2" id="KW-1185">Reference proteome</keyword>